<sequence>MLKTSFLASVVSFLCFCPWNEQWKSTKSSWLTFS</sequence>
<dbReference type="EMBL" id="QFSS01000508">
    <property type="protein sequence ID" value="PZZ56990.1"/>
    <property type="molecule type" value="Genomic_DNA"/>
</dbReference>
<gene>
    <name evidence="1" type="ORF">DIV22_28595</name>
</gene>
<evidence type="ECO:0000313" key="2">
    <source>
        <dbReference type="Proteomes" id="UP000248865"/>
    </source>
</evidence>
<proteinExistence type="predicted"/>
<reference evidence="1 2" key="1">
    <citation type="submission" date="2018-05" db="EMBL/GenBank/DDBJ databases">
        <title>Genomic sequencing of EHEC O26 New European Clone.</title>
        <authorList>
            <person name="Karnisova L."/>
            <person name="Nunvar J."/>
            <person name="Marejkova M."/>
            <person name="Mellmann A."/>
            <person name="Drevinek P."/>
            <person name="Blahova K."/>
            <person name="Bielaszewska M."/>
        </authorList>
    </citation>
    <scope>NUCLEOTIDE SEQUENCE [LARGE SCALE GENOMIC DNA]</scope>
    <source>
        <strain evidence="1 2">14-391</strain>
    </source>
</reference>
<accession>A0A2W7U7U6</accession>
<evidence type="ECO:0000313" key="1">
    <source>
        <dbReference type="EMBL" id="PZZ56990.1"/>
    </source>
</evidence>
<dbReference type="Proteomes" id="UP000248865">
    <property type="component" value="Unassembled WGS sequence"/>
</dbReference>
<organism evidence="1 2">
    <name type="scientific">Escherichia coli</name>
    <dbReference type="NCBI Taxonomy" id="562"/>
    <lineage>
        <taxon>Bacteria</taxon>
        <taxon>Pseudomonadati</taxon>
        <taxon>Pseudomonadota</taxon>
        <taxon>Gammaproteobacteria</taxon>
        <taxon>Enterobacterales</taxon>
        <taxon>Enterobacteriaceae</taxon>
        <taxon>Escherichia</taxon>
    </lineage>
</organism>
<comment type="caution">
    <text evidence="1">The sequence shown here is derived from an EMBL/GenBank/DDBJ whole genome shotgun (WGS) entry which is preliminary data.</text>
</comment>
<dbReference type="AlphaFoldDB" id="A0A2W7U7U6"/>
<name>A0A2W7U7U6_ECOLX</name>
<feature type="non-terminal residue" evidence="1">
    <location>
        <position position="34"/>
    </location>
</feature>
<protein>
    <submittedName>
        <fullName evidence="1">Terminase small subunit</fullName>
    </submittedName>
</protein>